<keyword evidence="5" id="KW-0804">Transcription</keyword>
<dbReference type="Proteomes" id="UP000460435">
    <property type="component" value="Unassembled WGS sequence"/>
</dbReference>
<dbReference type="InterPro" id="IPR036388">
    <property type="entry name" value="WH-like_DNA-bd_sf"/>
</dbReference>
<keyword evidence="9" id="KW-1185">Reference proteome</keyword>
<dbReference type="PANTHER" id="PTHR30173:SF43">
    <property type="entry name" value="ECF RNA POLYMERASE SIGMA FACTOR SIGI-RELATED"/>
    <property type="match status" value="1"/>
</dbReference>
<evidence type="ECO:0000256" key="3">
    <source>
        <dbReference type="ARBA" id="ARBA00023015"/>
    </source>
</evidence>
<evidence type="ECO:0000313" key="8">
    <source>
        <dbReference type="EMBL" id="NDL59475.1"/>
    </source>
</evidence>
<dbReference type="Gene3D" id="3.10.450.50">
    <property type="match status" value="1"/>
</dbReference>
<proteinExistence type="inferred from homology"/>
<dbReference type="GO" id="GO:0003677">
    <property type="term" value="F:DNA binding"/>
    <property type="evidence" value="ECO:0007669"/>
    <property type="project" value="InterPro"/>
</dbReference>
<accession>A0A7K3M866</accession>
<dbReference type="PANTHER" id="PTHR30173">
    <property type="entry name" value="SIGMA 19 FACTOR"/>
    <property type="match status" value="1"/>
</dbReference>
<dbReference type="InterPro" id="IPR013249">
    <property type="entry name" value="RNA_pol_sigma70_r4_t2"/>
</dbReference>
<keyword evidence="3" id="KW-0805">Transcription regulation</keyword>
<organism evidence="8 9">
    <name type="scientific">Phytoactinopolyspora mesophila</name>
    <dbReference type="NCBI Taxonomy" id="2650750"/>
    <lineage>
        <taxon>Bacteria</taxon>
        <taxon>Bacillati</taxon>
        <taxon>Actinomycetota</taxon>
        <taxon>Actinomycetes</taxon>
        <taxon>Jiangellales</taxon>
        <taxon>Jiangellaceae</taxon>
        <taxon>Phytoactinopolyspora</taxon>
    </lineage>
</organism>
<dbReference type="InterPro" id="IPR007627">
    <property type="entry name" value="RNA_pol_sigma70_r2"/>
</dbReference>
<sequence>MGADLTDEFEERRDRLRALAIRMLGTRDEAEDAVQETWMRLDRAGGQGIDNLDGWLTTVTARICLNRLRSRRTRTEVPLDRHVPDPVVHRVDAVGPDEEAILADEVGAALLLVLDALTPPERLAFVLHDVFAVPFDEIATMIERTPDAARQLASRARRRVRGATVPDADMSSQRRVVDAFFAAARDGDFARLVSVLHPDVVLHSDGGAARQPLSVIVRGSGEVARRALWFAIPNAVLHPVLVNGRAGVVVMLSAKPFVLMGFTVVAEAITVIEVLADPERIRRLDFPTL</sequence>
<dbReference type="RefSeq" id="WP_162452153.1">
    <property type="nucleotide sequence ID" value="NZ_WLZY01000007.1"/>
</dbReference>
<gene>
    <name evidence="8" type="ORF">F7O44_20590</name>
</gene>
<evidence type="ECO:0000313" key="9">
    <source>
        <dbReference type="Proteomes" id="UP000460435"/>
    </source>
</evidence>
<reference evidence="8 9" key="1">
    <citation type="submission" date="2019-11" db="EMBL/GenBank/DDBJ databases">
        <authorList>
            <person name="Li X.-J."/>
            <person name="Feng X.-M."/>
        </authorList>
    </citation>
    <scope>NUCLEOTIDE SEQUENCE [LARGE SCALE GENOMIC DNA]</scope>
    <source>
        <strain evidence="8 9">XMNu-373</strain>
    </source>
</reference>
<protein>
    <submittedName>
        <fullName evidence="8">Sigma-70 family RNA polymerase sigma factor</fullName>
    </submittedName>
</protein>
<comment type="subunit">
    <text evidence="2">Interacts transiently with the RNA polymerase catalytic core formed by RpoA, RpoB, RpoC and RpoZ (2 alpha, 1 beta, 1 beta' and 1 omega subunit) to form the RNA polymerase holoenzyme that can initiate transcription.</text>
</comment>
<name>A0A7K3M866_9ACTN</name>
<dbReference type="EMBL" id="WLZY01000007">
    <property type="protein sequence ID" value="NDL59475.1"/>
    <property type="molecule type" value="Genomic_DNA"/>
</dbReference>
<dbReference type="NCBIfam" id="TIGR02937">
    <property type="entry name" value="sigma70-ECF"/>
    <property type="match status" value="1"/>
</dbReference>
<feature type="domain" description="RNA polymerase sigma factor 70 region 4 type 2" evidence="7">
    <location>
        <begin position="109"/>
        <end position="159"/>
    </location>
</feature>
<dbReference type="SUPFAM" id="SSF88659">
    <property type="entry name" value="Sigma3 and sigma4 domains of RNA polymerase sigma factors"/>
    <property type="match status" value="1"/>
</dbReference>
<dbReference type="Pfam" id="PF04542">
    <property type="entry name" value="Sigma70_r2"/>
    <property type="match status" value="1"/>
</dbReference>
<dbReference type="InterPro" id="IPR013325">
    <property type="entry name" value="RNA_pol_sigma_r2"/>
</dbReference>
<evidence type="ECO:0000259" key="6">
    <source>
        <dbReference type="Pfam" id="PF04542"/>
    </source>
</evidence>
<dbReference type="InterPro" id="IPR032710">
    <property type="entry name" value="NTF2-like_dom_sf"/>
</dbReference>
<dbReference type="SUPFAM" id="SSF88946">
    <property type="entry name" value="Sigma2 domain of RNA polymerase sigma factors"/>
    <property type="match status" value="1"/>
</dbReference>
<dbReference type="AlphaFoldDB" id="A0A7K3M866"/>
<evidence type="ECO:0000256" key="2">
    <source>
        <dbReference type="ARBA" id="ARBA00011344"/>
    </source>
</evidence>
<evidence type="ECO:0000256" key="5">
    <source>
        <dbReference type="ARBA" id="ARBA00023163"/>
    </source>
</evidence>
<feature type="domain" description="RNA polymerase sigma-70 region 2" evidence="6">
    <location>
        <begin position="10"/>
        <end position="72"/>
    </location>
</feature>
<evidence type="ECO:0000256" key="1">
    <source>
        <dbReference type="ARBA" id="ARBA00010641"/>
    </source>
</evidence>
<dbReference type="InterPro" id="IPR014284">
    <property type="entry name" value="RNA_pol_sigma-70_dom"/>
</dbReference>
<dbReference type="Gene3D" id="1.10.1740.10">
    <property type="match status" value="1"/>
</dbReference>
<dbReference type="GO" id="GO:0006352">
    <property type="term" value="P:DNA-templated transcription initiation"/>
    <property type="evidence" value="ECO:0007669"/>
    <property type="project" value="InterPro"/>
</dbReference>
<comment type="caution">
    <text evidence="8">The sequence shown here is derived from an EMBL/GenBank/DDBJ whole genome shotgun (WGS) entry which is preliminary data.</text>
</comment>
<dbReference type="InterPro" id="IPR013324">
    <property type="entry name" value="RNA_pol_sigma_r3/r4-like"/>
</dbReference>
<comment type="similarity">
    <text evidence="1">Belongs to the sigma-70 factor family. ECF subfamily.</text>
</comment>
<dbReference type="Pfam" id="PF08281">
    <property type="entry name" value="Sigma70_r4_2"/>
    <property type="match status" value="1"/>
</dbReference>
<keyword evidence="4" id="KW-0731">Sigma factor</keyword>
<evidence type="ECO:0000259" key="7">
    <source>
        <dbReference type="Pfam" id="PF08281"/>
    </source>
</evidence>
<dbReference type="SUPFAM" id="SSF54427">
    <property type="entry name" value="NTF2-like"/>
    <property type="match status" value="1"/>
</dbReference>
<dbReference type="InterPro" id="IPR052704">
    <property type="entry name" value="ECF_Sigma-70_Domain"/>
</dbReference>
<evidence type="ECO:0000256" key="4">
    <source>
        <dbReference type="ARBA" id="ARBA00023082"/>
    </source>
</evidence>
<dbReference type="GO" id="GO:0016987">
    <property type="term" value="F:sigma factor activity"/>
    <property type="evidence" value="ECO:0007669"/>
    <property type="project" value="UniProtKB-KW"/>
</dbReference>
<dbReference type="Gene3D" id="1.10.10.10">
    <property type="entry name" value="Winged helix-like DNA-binding domain superfamily/Winged helix DNA-binding domain"/>
    <property type="match status" value="1"/>
</dbReference>